<sequence>MGKEKESGTDKSAYGDRWREMFLRQMRHGDNSQRPYDIDTAAFMSMSQKLKDDGNRLFQKRDYGGAILKYEKSIKLLPRFHADVAYLRSNMAECYMQLGVNEYPRAINECNLALEVIPDYCKAFLKRARCYETLHRPDLALRDIRLVLKSEPNNLMAIEIEDRLRKIFERQGSRLSDIPVDSVPLPEYTDSPSSSESKGPGDRSMKKKRNNLDGKKIDGMFEGYNEGKGMKGKLVERSVSEILTRPSYHIEKNTEDKLVVEVEKVSSGADEEPRRTVKLVFKEDIRWTQIPVQCDILKLRMIIADRFPSSKAVMIKYKDQEGDMVTISTTEELRLVEASPGNASIKLHIIEVSPDQDPFFKKIRREKLEKKQTGANPKEGKKLKEMRCESTVISDWIIQFAQFFKNHVGFDIDAYMDLNEVGVKICSEAMEETVTSDEAQDLFSVAADKFQELAALAMFNWGNVHMSRARKRLYFTEDSTRESVLEQVKTAFDWAQKEFSKAGKKYEEALKIKPNFYEAVLALGQGQFEQAKLSWYYAVATEADLEVWPSGEVLMLYNNAEENMEKGMQMWEDLQEQRMSELHKQNNIETLLQKMKMDDLFKQVSADELEEQANNIRSQIYVLWGTMLYERSVMEFKLGLPVWQECLEVAVEKFEHAGASSADIAVMIKNHCSNDNGLEGFGFNIDEIVQAWNEMYEAKKWQKNISSFRLEPLLRRRVSKLYNALECA</sequence>
<dbReference type="InterPro" id="IPR000270">
    <property type="entry name" value="PB1_dom"/>
</dbReference>
<evidence type="ECO:0000313" key="6">
    <source>
        <dbReference type="Proteomes" id="UP001190926"/>
    </source>
</evidence>
<dbReference type="SUPFAM" id="SSF48452">
    <property type="entry name" value="TPR-like"/>
    <property type="match status" value="1"/>
</dbReference>
<evidence type="ECO:0000313" key="5">
    <source>
        <dbReference type="EMBL" id="KAH6828814.1"/>
    </source>
</evidence>
<accession>A0AAD4J8B1</accession>
<feature type="compositionally biased region" description="Basic and acidic residues" evidence="3">
    <location>
        <begin position="199"/>
        <end position="218"/>
    </location>
</feature>
<dbReference type="PANTHER" id="PTHR46183:SF16">
    <property type="entry name" value="PROTEIN PHOX3"/>
    <property type="match status" value="1"/>
</dbReference>
<dbReference type="Gene3D" id="1.25.40.10">
    <property type="entry name" value="Tetratricopeptide repeat domain"/>
    <property type="match status" value="1"/>
</dbReference>
<gene>
    <name evidence="5" type="ORF">C2S53_012951</name>
</gene>
<dbReference type="SMART" id="SM00666">
    <property type="entry name" value="PB1"/>
    <property type="match status" value="1"/>
</dbReference>
<evidence type="ECO:0000256" key="2">
    <source>
        <dbReference type="ARBA" id="ARBA00022803"/>
    </source>
</evidence>
<reference evidence="5 6" key="1">
    <citation type="journal article" date="2021" name="Nat. Commun.">
        <title>Incipient diploidization of the medicinal plant Perilla within 10,000 years.</title>
        <authorList>
            <person name="Zhang Y."/>
            <person name="Shen Q."/>
            <person name="Leng L."/>
            <person name="Zhang D."/>
            <person name="Chen S."/>
            <person name="Shi Y."/>
            <person name="Ning Z."/>
            <person name="Chen S."/>
        </authorList>
    </citation>
    <scope>NUCLEOTIDE SEQUENCE [LARGE SCALE GENOMIC DNA]</scope>
    <source>
        <strain evidence="6">cv. PC099</strain>
    </source>
</reference>
<dbReference type="Pfam" id="PF00564">
    <property type="entry name" value="PB1"/>
    <property type="match status" value="1"/>
</dbReference>
<evidence type="ECO:0000259" key="4">
    <source>
        <dbReference type="SMART" id="SM00666"/>
    </source>
</evidence>
<dbReference type="PANTHER" id="PTHR46183">
    <property type="entry name" value="PROTEIN CLMP1"/>
    <property type="match status" value="1"/>
</dbReference>
<dbReference type="SMART" id="SM00028">
    <property type="entry name" value="TPR"/>
    <property type="match status" value="3"/>
</dbReference>
<proteinExistence type="predicted"/>
<keyword evidence="6" id="KW-1185">Reference proteome</keyword>
<evidence type="ECO:0000256" key="3">
    <source>
        <dbReference type="SAM" id="MobiDB-lite"/>
    </source>
</evidence>
<feature type="region of interest" description="Disordered" evidence="3">
    <location>
        <begin position="178"/>
        <end position="218"/>
    </location>
</feature>
<dbReference type="Proteomes" id="UP001190926">
    <property type="component" value="Unassembled WGS sequence"/>
</dbReference>
<dbReference type="InterPro" id="IPR019734">
    <property type="entry name" value="TPR_rpt"/>
</dbReference>
<dbReference type="SUPFAM" id="SSF54277">
    <property type="entry name" value="CAD &amp; PB1 domains"/>
    <property type="match status" value="1"/>
</dbReference>
<protein>
    <recommendedName>
        <fullName evidence="4">PB1 domain-containing protein</fullName>
    </recommendedName>
</protein>
<evidence type="ECO:0000256" key="1">
    <source>
        <dbReference type="ARBA" id="ARBA00022737"/>
    </source>
</evidence>
<dbReference type="InterPro" id="IPR044517">
    <property type="entry name" value="PHOX1-4"/>
</dbReference>
<organism evidence="5 6">
    <name type="scientific">Perilla frutescens var. hirtella</name>
    <name type="common">Perilla citriodora</name>
    <name type="synonym">Perilla setoyensis</name>
    <dbReference type="NCBI Taxonomy" id="608512"/>
    <lineage>
        <taxon>Eukaryota</taxon>
        <taxon>Viridiplantae</taxon>
        <taxon>Streptophyta</taxon>
        <taxon>Embryophyta</taxon>
        <taxon>Tracheophyta</taxon>
        <taxon>Spermatophyta</taxon>
        <taxon>Magnoliopsida</taxon>
        <taxon>eudicotyledons</taxon>
        <taxon>Gunneridae</taxon>
        <taxon>Pentapetalae</taxon>
        <taxon>asterids</taxon>
        <taxon>lamiids</taxon>
        <taxon>Lamiales</taxon>
        <taxon>Lamiaceae</taxon>
        <taxon>Nepetoideae</taxon>
        <taxon>Elsholtzieae</taxon>
        <taxon>Perilla</taxon>
    </lineage>
</organism>
<feature type="domain" description="PB1" evidence="4">
    <location>
        <begin position="274"/>
        <end position="352"/>
    </location>
</feature>
<dbReference type="EMBL" id="SDAM02000120">
    <property type="protein sequence ID" value="KAH6828814.1"/>
    <property type="molecule type" value="Genomic_DNA"/>
</dbReference>
<dbReference type="CDD" id="cd05992">
    <property type="entry name" value="PB1"/>
    <property type="match status" value="1"/>
</dbReference>
<keyword evidence="2" id="KW-0802">TPR repeat</keyword>
<name>A0AAD4J8B1_PERFH</name>
<dbReference type="Gene3D" id="3.10.20.90">
    <property type="entry name" value="Phosphatidylinositol 3-kinase Catalytic Subunit, Chain A, domain 1"/>
    <property type="match status" value="1"/>
</dbReference>
<dbReference type="InterPro" id="IPR011990">
    <property type="entry name" value="TPR-like_helical_dom_sf"/>
</dbReference>
<dbReference type="AlphaFoldDB" id="A0AAD4J8B1"/>
<comment type="caution">
    <text evidence="5">The sequence shown here is derived from an EMBL/GenBank/DDBJ whole genome shotgun (WGS) entry which is preliminary data.</text>
</comment>
<keyword evidence="1" id="KW-0677">Repeat</keyword>